<dbReference type="Proteomes" id="UP000009168">
    <property type="component" value="Unassembled WGS sequence"/>
</dbReference>
<dbReference type="Pfam" id="PF07047">
    <property type="entry name" value="OPA3"/>
    <property type="match status" value="1"/>
</dbReference>
<evidence type="ECO:0000256" key="3">
    <source>
        <dbReference type="SAM" id="Coils"/>
    </source>
</evidence>
<dbReference type="OrthoDB" id="2129069at2759"/>
<organism evidence="5 6">
    <name type="scientific">Tetrahymena thermophila (strain SB210)</name>
    <dbReference type="NCBI Taxonomy" id="312017"/>
    <lineage>
        <taxon>Eukaryota</taxon>
        <taxon>Sar</taxon>
        <taxon>Alveolata</taxon>
        <taxon>Ciliophora</taxon>
        <taxon>Intramacronucleata</taxon>
        <taxon>Oligohymenophorea</taxon>
        <taxon>Hymenostomatida</taxon>
        <taxon>Tetrahymenina</taxon>
        <taxon>Tetrahymenidae</taxon>
        <taxon>Tetrahymena</taxon>
    </lineage>
</organism>
<keyword evidence="2 3" id="KW-0175">Coiled coil</keyword>
<dbReference type="GeneID" id="7832075"/>
<dbReference type="HOGENOM" id="CLU_1357073_0_0_1"/>
<dbReference type="AlphaFoldDB" id="I7M821"/>
<evidence type="ECO:0000256" key="1">
    <source>
        <dbReference type="ARBA" id="ARBA00007584"/>
    </source>
</evidence>
<reference evidence="6" key="1">
    <citation type="journal article" date="2006" name="PLoS Biol.">
        <title>Macronuclear genome sequence of the ciliate Tetrahymena thermophila, a model eukaryote.</title>
        <authorList>
            <person name="Eisen J.A."/>
            <person name="Coyne R.S."/>
            <person name="Wu M."/>
            <person name="Wu D."/>
            <person name="Thiagarajan M."/>
            <person name="Wortman J.R."/>
            <person name="Badger J.H."/>
            <person name="Ren Q."/>
            <person name="Amedeo P."/>
            <person name="Jones K.M."/>
            <person name="Tallon L.J."/>
            <person name="Delcher A.L."/>
            <person name="Salzberg S.L."/>
            <person name="Silva J.C."/>
            <person name="Haas B.J."/>
            <person name="Majoros W.H."/>
            <person name="Farzad M."/>
            <person name="Carlton J.M."/>
            <person name="Smith R.K. Jr."/>
            <person name="Garg J."/>
            <person name="Pearlman R.E."/>
            <person name="Karrer K.M."/>
            <person name="Sun L."/>
            <person name="Manning G."/>
            <person name="Elde N.C."/>
            <person name="Turkewitz A.P."/>
            <person name="Asai D.J."/>
            <person name="Wilkes D.E."/>
            <person name="Wang Y."/>
            <person name="Cai H."/>
            <person name="Collins K."/>
            <person name="Stewart B.A."/>
            <person name="Lee S.R."/>
            <person name="Wilamowska K."/>
            <person name="Weinberg Z."/>
            <person name="Ruzzo W.L."/>
            <person name="Wloga D."/>
            <person name="Gaertig J."/>
            <person name="Frankel J."/>
            <person name="Tsao C.-C."/>
            <person name="Gorovsky M.A."/>
            <person name="Keeling P.J."/>
            <person name="Waller R.F."/>
            <person name="Patron N.J."/>
            <person name="Cherry J.M."/>
            <person name="Stover N.A."/>
            <person name="Krieger C.J."/>
            <person name="del Toro C."/>
            <person name="Ryder H.F."/>
            <person name="Williamson S.C."/>
            <person name="Barbeau R.A."/>
            <person name="Hamilton E.P."/>
            <person name="Orias E."/>
        </authorList>
    </citation>
    <scope>NUCLEOTIDE SEQUENCE [LARGE SCALE GENOMIC DNA]</scope>
    <source>
        <strain evidence="6">SB210</strain>
    </source>
</reference>
<protein>
    <submittedName>
        <fullName evidence="5">Optic atrophy 3 protein</fullName>
    </submittedName>
</protein>
<feature type="coiled-coil region" evidence="3">
    <location>
        <begin position="112"/>
        <end position="146"/>
    </location>
</feature>
<proteinExistence type="inferred from homology"/>
<name>I7M821_TETTS</name>
<dbReference type="GO" id="GO:0019216">
    <property type="term" value="P:regulation of lipid metabolic process"/>
    <property type="evidence" value="ECO:0007669"/>
    <property type="project" value="TreeGrafter"/>
</dbReference>
<gene>
    <name evidence="5" type="ORF">TTHERM_00191250</name>
</gene>
<dbReference type="RefSeq" id="XP_001016702.3">
    <property type="nucleotide sequence ID" value="XM_001016702.4"/>
</dbReference>
<feature type="signal peptide" evidence="4">
    <location>
        <begin position="1"/>
        <end position="16"/>
    </location>
</feature>
<dbReference type="InterPro" id="IPR010754">
    <property type="entry name" value="OPA3-like"/>
</dbReference>
<evidence type="ECO:0000313" key="5">
    <source>
        <dbReference type="EMBL" id="EAR96457.3"/>
    </source>
</evidence>
<keyword evidence="4" id="KW-0732">Signal</keyword>
<evidence type="ECO:0000256" key="2">
    <source>
        <dbReference type="ARBA" id="ARBA00023054"/>
    </source>
</evidence>
<comment type="similarity">
    <text evidence="1">Belongs to the OPA3 family.</text>
</comment>
<dbReference type="InParanoid" id="I7M821"/>
<evidence type="ECO:0000256" key="4">
    <source>
        <dbReference type="SAM" id="SignalP"/>
    </source>
</evidence>
<accession>I7M821</accession>
<dbReference type="GO" id="GO:0005739">
    <property type="term" value="C:mitochondrion"/>
    <property type="evidence" value="ECO:0007669"/>
    <property type="project" value="TreeGrafter"/>
</dbReference>
<sequence>MLPLFKLFSLFVRILARPVIARTKAHTSSKLQNQKFRVFFVWLGNKAHRINVYINRTFLKLNNQDFKVQDLSEPAALELGVETFYEVIIYACILGLPIIEIYRAQVESNEKSEKQKQVMEGIHTRLQNLEDEKTKQTNQLDQLTCINTLLFKKSSVLENVLATQSALNQQNPLLKELEEINLLIQQQFSQNTPQQAQVQQQE</sequence>
<dbReference type="eggNOG" id="ENOG502ST78">
    <property type="taxonomic scope" value="Eukaryota"/>
</dbReference>
<evidence type="ECO:0000313" key="6">
    <source>
        <dbReference type="Proteomes" id="UP000009168"/>
    </source>
</evidence>
<dbReference type="KEGG" id="tet:TTHERM_00191250"/>
<keyword evidence="6" id="KW-1185">Reference proteome</keyword>
<dbReference type="PANTHER" id="PTHR12499:SF0">
    <property type="entry name" value="OPTIC ATROPHY 3 PROTEIN"/>
    <property type="match status" value="1"/>
</dbReference>
<dbReference type="STRING" id="312017.I7M821"/>
<dbReference type="EMBL" id="GG662693">
    <property type="protein sequence ID" value="EAR96457.3"/>
    <property type="molecule type" value="Genomic_DNA"/>
</dbReference>
<dbReference type="PANTHER" id="PTHR12499">
    <property type="entry name" value="OPTIC ATROPHY 3 PROTEIN OPA3"/>
    <property type="match status" value="1"/>
</dbReference>
<dbReference type="OMA" id="YEMYTAQ"/>
<feature type="chain" id="PRO_5003712296" evidence="4">
    <location>
        <begin position="17"/>
        <end position="202"/>
    </location>
</feature>